<organism evidence="2 3">
    <name type="scientific">Botryobasidium botryosum (strain FD-172 SS1)</name>
    <dbReference type="NCBI Taxonomy" id="930990"/>
    <lineage>
        <taxon>Eukaryota</taxon>
        <taxon>Fungi</taxon>
        <taxon>Dikarya</taxon>
        <taxon>Basidiomycota</taxon>
        <taxon>Agaricomycotina</taxon>
        <taxon>Agaricomycetes</taxon>
        <taxon>Cantharellales</taxon>
        <taxon>Botryobasidiaceae</taxon>
        <taxon>Botryobasidium</taxon>
    </lineage>
</organism>
<dbReference type="HOGENOM" id="CLU_698266_0_0_1"/>
<reference evidence="3" key="1">
    <citation type="journal article" date="2014" name="Proc. Natl. Acad. Sci. U.S.A.">
        <title>Extensive sampling of basidiomycete genomes demonstrates inadequacy of the white-rot/brown-rot paradigm for wood decay fungi.</title>
        <authorList>
            <person name="Riley R."/>
            <person name="Salamov A.A."/>
            <person name="Brown D.W."/>
            <person name="Nagy L.G."/>
            <person name="Floudas D."/>
            <person name="Held B.W."/>
            <person name="Levasseur A."/>
            <person name="Lombard V."/>
            <person name="Morin E."/>
            <person name="Otillar R."/>
            <person name="Lindquist E.A."/>
            <person name="Sun H."/>
            <person name="LaButti K.M."/>
            <person name="Schmutz J."/>
            <person name="Jabbour D."/>
            <person name="Luo H."/>
            <person name="Baker S.E."/>
            <person name="Pisabarro A.G."/>
            <person name="Walton J.D."/>
            <person name="Blanchette R.A."/>
            <person name="Henrissat B."/>
            <person name="Martin F."/>
            <person name="Cullen D."/>
            <person name="Hibbett D.S."/>
            <person name="Grigoriev I.V."/>
        </authorList>
    </citation>
    <scope>NUCLEOTIDE SEQUENCE [LARGE SCALE GENOMIC DNA]</scope>
    <source>
        <strain evidence="3">FD-172 SS1</strain>
    </source>
</reference>
<feature type="compositionally biased region" description="Basic residues" evidence="1">
    <location>
        <begin position="83"/>
        <end position="92"/>
    </location>
</feature>
<feature type="region of interest" description="Disordered" evidence="1">
    <location>
        <begin position="75"/>
        <end position="120"/>
    </location>
</feature>
<keyword evidence="3" id="KW-1185">Reference proteome</keyword>
<feature type="compositionally biased region" description="Low complexity" evidence="1">
    <location>
        <begin position="93"/>
        <end position="102"/>
    </location>
</feature>
<feature type="non-terminal residue" evidence="2">
    <location>
        <position position="1"/>
    </location>
</feature>
<feature type="region of interest" description="Disordered" evidence="1">
    <location>
        <begin position="315"/>
        <end position="357"/>
    </location>
</feature>
<proteinExistence type="predicted"/>
<dbReference type="AlphaFoldDB" id="A0A067M4L7"/>
<sequence>LYPYSPQKYSRILVFANTSSYPHGHHEAKVASGLPRSAIICLHSHLPATHPRGSHLRSLYLLVLTAPAYSSFPCLKPTNTRTSRPHRRHSRVSRPLLSQPLLSRPPPSFSRSYPRGHRSCHNRRPFSWASVSQSLLSRLPSCGPRSRSILAVFVCHALPVHTSHLPPHLYPSFRTCTLPSPPTLALTALRPILVRPFALAVPTSPSLTLAGPRVLVSQSRELSLSLVLAVLAPALALAGSRGPPSSYIVIVFTPTLEAAVLAAPTLNAPILAAHALLASGLAPPVSHGARLAANALTALSRSSVSWLTPSLSSQPPFSQAPSSRSPVGTPALPPFSRFLPRDPHSHGSPSYPPPLQPRFRGSCPVTPALTAFLAAHALATTDYCSRRHHPFSRPL</sequence>
<gene>
    <name evidence="2" type="ORF">BOTBODRAFT_193000</name>
</gene>
<protein>
    <submittedName>
        <fullName evidence="2">Uncharacterized protein</fullName>
    </submittedName>
</protein>
<dbReference type="EMBL" id="KL198133">
    <property type="protein sequence ID" value="KDQ06526.1"/>
    <property type="molecule type" value="Genomic_DNA"/>
</dbReference>
<accession>A0A067M4L7</accession>
<evidence type="ECO:0000256" key="1">
    <source>
        <dbReference type="SAM" id="MobiDB-lite"/>
    </source>
</evidence>
<dbReference type="Proteomes" id="UP000027195">
    <property type="component" value="Unassembled WGS sequence"/>
</dbReference>
<evidence type="ECO:0000313" key="2">
    <source>
        <dbReference type="EMBL" id="KDQ06526.1"/>
    </source>
</evidence>
<dbReference type="InParanoid" id="A0A067M4L7"/>
<evidence type="ECO:0000313" key="3">
    <source>
        <dbReference type="Proteomes" id="UP000027195"/>
    </source>
</evidence>
<feature type="compositionally biased region" description="Low complexity" evidence="1">
    <location>
        <begin position="315"/>
        <end position="326"/>
    </location>
</feature>
<name>A0A067M4L7_BOTB1</name>